<proteinExistence type="predicted"/>
<reference evidence="3" key="1">
    <citation type="journal article" date="2011" name="Science">
        <title>The plant cell wall-decomposing machinery underlies the functional diversity of forest fungi.</title>
        <authorList>
            <person name="Eastwood D.C."/>
            <person name="Floudas D."/>
            <person name="Binder M."/>
            <person name="Majcherczyk A."/>
            <person name="Schneider P."/>
            <person name="Aerts A."/>
            <person name="Asiegbu F.O."/>
            <person name="Baker S.E."/>
            <person name="Barry K."/>
            <person name="Bendiksby M."/>
            <person name="Blumentritt M."/>
            <person name="Coutinho P.M."/>
            <person name="Cullen D."/>
            <person name="de Vries R.P."/>
            <person name="Gathman A."/>
            <person name="Goodell B."/>
            <person name="Henrissat B."/>
            <person name="Ihrmark K."/>
            <person name="Kauserud H."/>
            <person name="Kohler A."/>
            <person name="LaButti K."/>
            <person name="Lapidus A."/>
            <person name="Lavin J.L."/>
            <person name="Lee Y.-H."/>
            <person name="Lindquist E."/>
            <person name="Lilly W."/>
            <person name="Lucas S."/>
            <person name="Morin E."/>
            <person name="Murat C."/>
            <person name="Oguiza J.A."/>
            <person name="Park J."/>
            <person name="Pisabarro A.G."/>
            <person name="Riley R."/>
            <person name="Rosling A."/>
            <person name="Salamov A."/>
            <person name="Schmidt O."/>
            <person name="Schmutz J."/>
            <person name="Skrede I."/>
            <person name="Stenlid J."/>
            <person name="Wiebenga A."/>
            <person name="Xie X."/>
            <person name="Kuees U."/>
            <person name="Hibbett D.S."/>
            <person name="Hoffmeister D."/>
            <person name="Hoegberg N."/>
            <person name="Martin F."/>
            <person name="Grigoriev I.V."/>
            <person name="Watkinson S.C."/>
        </authorList>
    </citation>
    <scope>NUCLEOTIDE SEQUENCE [LARGE SCALE GENOMIC DNA]</scope>
    <source>
        <strain evidence="3">strain S7.3</strain>
    </source>
</reference>
<sequence length="107" mass="12052">MSISSDNVGLDHRNPSPATRKGKCRRVDHSKVTRIPVDILEDIKTDFSLYMLKTDVMPEEHDTVAEAVVDKILSQQNIPRPRGTKTAPDDMKKILGMMTVSCTKVDW</sequence>
<dbReference type="AlphaFoldDB" id="F8Q3H0"/>
<dbReference type="Proteomes" id="UP000008063">
    <property type="component" value="Unassembled WGS sequence"/>
</dbReference>
<evidence type="ECO:0000256" key="1">
    <source>
        <dbReference type="SAM" id="MobiDB-lite"/>
    </source>
</evidence>
<accession>F8Q3H0</accession>
<name>F8Q3H0_SERL3</name>
<keyword evidence="3" id="KW-1185">Reference proteome</keyword>
<dbReference type="InParanoid" id="F8Q3H0"/>
<feature type="region of interest" description="Disordered" evidence="1">
    <location>
        <begin position="1"/>
        <end position="26"/>
    </location>
</feature>
<protein>
    <submittedName>
        <fullName evidence="2">Uncharacterized protein</fullName>
    </submittedName>
</protein>
<evidence type="ECO:0000313" key="2">
    <source>
        <dbReference type="EMBL" id="EGN97731.1"/>
    </source>
</evidence>
<dbReference type="HOGENOM" id="CLU_2211579_0_0_1"/>
<evidence type="ECO:0000313" key="3">
    <source>
        <dbReference type="Proteomes" id="UP000008063"/>
    </source>
</evidence>
<dbReference type="EMBL" id="GL945482">
    <property type="protein sequence ID" value="EGN97731.1"/>
    <property type="molecule type" value="Genomic_DNA"/>
</dbReference>
<gene>
    <name evidence="2" type="ORF">SERLA73DRAFT_75377</name>
</gene>
<organism evidence="3">
    <name type="scientific">Serpula lacrymans var. lacrymans (strain S7.3)</name>
    <name type="common">Dry rot fungus</name>
    <dbReference type="NCBI Taxonomy" id="936435"/>
    <lineage>
        <taxon>Eukaryota</taxon>
        <taxon>Fungi</taxon>
        <taxon>Dikarya</taxon>
        <taxon>Basidiomycota</taxon>
        <taxon>Agaricomycotina</taxon>
        <taxon>Agaricomycetes</taxon>
        <taxon>Agaricomycetidae</taxon>
        <taxon>Boletales</taxon>
        <taxon>Coniophorineae</taxon>
        <taxon>Serpulaceae</taxon>
        <taxon>Serpula</taxon>
    </lineage>
</organism>